<comment type="caution">
    <text evidence="2">The sequence shown here is derived from an EMBL/GenBank/DDBJ whole genome shotgun (WGS) entry which is preliminary data.</text>
</comment>
<dbReference type="Proteomes" id="UP001153269">
    <property type="component" value="Unassembled WGS sequence"/>
</dbReference>
<proteinExistence type="predicted"/>
<organism evidence="2 3">
    <name type="scientific">Pleuronectes platessa</name>
    <name type="common">European plaice</name>
    <dbReference type="NCBI Taxonomy" id="8262"/>
    <lineage>
        <taxon>Eukaryota</taxon>
        <taxon>Metazoa</taxon>
        <taxon>Chordata</taxon>
        <taxon>Craniata</taxon>
        <taxon>Vertebrata</taxon>
        <taxon>Euteleostomi</taxon>
        <taxon>Actinopterygii</taxon>
        <taxon>Neopterygii</taxon>
        <taxon>Teleostei</taxon>
        <taxon>Neoteleostei</taxon>
        <taxon>Acanthomorphata</taxon>
        <taxon>Carangaria</taxon>
        <taxon>Pleuronectiformes</taxon>
        <taxon>Pleuronectoidei</taxon>
        <taxon>Pleuronectidae</taxon>
        <taxon>Pleuronectes</taxon>
    </lineage>
</organism>
<feature type="region of interest" description="Disordered" evidence="1">
    <location>
        <begin position="1"/>
        <end position="22"/>
    </location>
</feature>
<dbReference type="EMBL" id="CADEAL010003984">
    <property type="protein sequence ID" value="CAB1448611.1"/>
    <property type="molecule type" value="Genomic_DNA"/>
</dbReference>
<accession>A0A9N7VFL7</accession>
<keyword evidence="3" id="KW-1185">Reference proteome</keyword>
<feature type="compositionally biased region" description="Polar residues" evidence="1">
    <location>
        <begin position="12"/>
        <end position="21"/>
    </location>
</feature>
<gene>
    <name evidence="2" type="ORF">PLEPLA_LOCUS36261</name>
</gene>
<evidence type="ECO:0000313" key="2">
    <source>
        <dbReference type="EMBL" id="CAB1448611.1"/>
    </source>
</evidence>
<name>A0A9N7VFL7_PLEPL</name>
<reference evidence="2" key="1">
    <citation type="submission" date="2020-03" db="EMBL/GenBank/DDBJ databases">
        <authorList>
            <person name="Weist P."/>
        </authorList>
    </citation>
    <scope>NUCLEOTIDE SEQUENCE</scope>
</reference>
<protein>
    <submittedName>
        <fullName evidence="2">Uncharacterized protein</fullName>
    </submittedName>
</protein>
<evidence type="ECO:0000313" key="3">
    <source>
        <dbReference type="Proteomes" id="UP001153269"/>
    </source>
</evidence>
<dbReference type="AlphaFoldDB" id="A0A9N7VFL7"/>
<evidence type="ECO:0000256" key="1">
    <source>
        <dbReference type="SAM" id="MobiDB-lite"/>
    </source>
</evidence>
<sequence>MAYCNKGAANEGQGTDCSDSAPTPLHIHKALLHNAPLGGFEGYQPYNRLSVEKSLDTYRQMPLPIRHSAGDSFTPRQLLAENAEKETNVFLMTARPHPVK</sequence>